<dbReference type="GO" id="GO:0006450">
    <property type="term" value="P:regulation of translational fidelity"/>
    <property type="evidence" value="ECO:0007669"/>
    <property type="project" value="TreeGrafter"/>
</dbReference>
<feature type="domain" description="YrdC-like" evidence="15">
    <location>
        <begin position="29"/>
        <end position="215"/>
    </location>
</feature>
<evidence type="ECO:0000259" key="15">
    <source>
        <dbReference type="PROSITE" id="PS51163"/>
    </source>
</evidence>
<evidence type="ECO:0000256" key="13">
    <source>
        <dbReference type="PIRNR" id="PIRNR004930"/>
    </source>
</evidence>
<feature type="binding site" evidence="14">
    <location>
        <position position="137"/>
    </location>
    <ligand>
        <name>L-threonine</name>
        <dbReference type="ChEBI" id="CHEBI:57926"/>
    </ligand>
</feature>
<feature type="binding site" evidence="14">
    <location>
        <position position="211"/>
    </location>
    <ligand>
        <name>ATP</name>
        <dbReference type="ChEBI" id="CHEBI:30616"/>
    </ligand>
</feature>
<protein>
    <recommendedName>
        <fullName evidence="4 13">Threonylcarbamoyl-AMP synthase</fullName>
        <shortName evidence="13">TC-AMP synthase</shortName>
        <ecNumber evidence="3 13">2.7.7.87</ecNumber>
    </recommendedName>
    <alternativeName>
        <fullName evidence="11 13">L-threonylcarbamoyladenylate synthase</fullName>
    </alternativeName>
</protein>
<organism evidence="16 17">
    <name type="scientific">Johnsonella ignava ATCC 51276</name>
    <dbReference type="NCBI Taxonomy" id="679200"/>
    <lineage>
        <taxon>Bacteria</taxon>
        <taxon>Bacillati</taxon>
        <taxon>Bacillota</taxon>
        <taxon>Clostridia</taxon>
        <taxon>Lachnospirales</taxon>
        <taxon>Lachnospiraceae</taxon>
        <taxon>Johnsonella</taxon>
    </lineage>
</organism>
<feature type="binding site" evidence="14">
    <location>
        <position position="74"/>
    </location>
    <ligand>
        <name>ATP</name>
        <dbReference type="ChEBI" id="CHEBI:30616"/>
    </ligand>
</feature>
<dbReference type="GO" id="GO:0061710">
    <property type="term" value="F:L-threonylcarbamoyladenylate synthase"/>
    <property type="evidence" value="ECO:0007669"/>
    <property type="project" value="UniProtKB-EC"/>
</dbReference>
<dbReference type="HOGENOM" id="CLU_031397_0_0_9"/>
<dbReference type="eggNOG" id="COG0009">
    <property type="taxonomic scope" value="Bacteria"/>
</dbReference>
<comment type="similarity">
    <text evidence="2 13">Belongs to the SUA5 family.</text>
</comment>
<dbReference type="GO" id="GO:0008033">
    <property type="term" value="P:tRNA processing"/>
    <property type="evidence" value="ECO:0007669"/>
    <property type="project" value="UniProtKB-KW"/>
</dbReference>
<dbReference type="SUPFAM" id="SSF55821">
    <property type="entry name" value="YrdC/RibB"/>
    <property type="match status" value="1"/>
</dbReference>
<name>G5GII0_9FIRM</name>
<keyword evidence="6 13" id="KW-0808">Transferase</keyword>
<dbReference type="Pfam" id="PF01300">
    <property type="entry name" value="Sua5_yciO_yrdC"/>
    <property type="match status" value="1"/>
</dbReference>
<keyword evidence="10 13" id="KW-0067">ATP-binding</keyword>
<evidence type="ECO:0000256" key="7">
    <source>
        <dbReference type="ARBA" id="ARBA00022694"/>
    </source>
</evidence>
<evidence type="ECO:0000256" key="5">
    <source>
        <dbReference type="ARBA" id="ARBA00022490"/>
    </source>
</evidence>
<feature type="binding site" evidence="14">
    <location>
        <position position="51"/>
    </location>
    <ligand>
        <name>L-threonine</name>
        <dbReference type="ChEBI" id="CHEBI:57926"/>
    </ligand>
</feature>
<keyword evidence="7 13" id="KW-0819">tRNA processing</keyword>
<dbReference type="InterPro" id="IPR050156">
    <property type="entry name" value="TC-AMP_synthase_SUA5"/>
</dbReference>
<dbReference type="EC" id="2.7.7.87" evidence="3 13"/>
<comment type="function">
    <text evidence="13">Required for the formation of a threonylcarbamoyl group on adenosine at position 37 (t(6)A37) in tRNAs that read codons beginning with adenine.</text>
</comment>
<evidence type="ECO:0000256" key="14">
    <source>
        <dbReference type="PIRSR" id="PIRSR004930-1"/>
    </source>
</evidence>
<dbReference type="InterPro" id="IPR017945">
    <property type="entry name" value="DHBP_synth_RibB-like_a/b_dom"/>
</dbReference>
<dbReference type="Gene3D" id="3.90.870.10">
    <property type="entry name" value="DHBP synthase"/>
    <property type="match status" value="1"/>
</dbReference>
<dbReference type="GO" id="GO:0003725">
    <property type="term" value="F:double-stranded RNA binding"/>
    <property type="evidence" value="ECO:0007669"/>
    <property type="project" value="UniProtKB-UniRule"/>
</dbReference>
<keyword evidence="17" id="KW-1185">Reference proteome</keyword>
<feature type="binding site" evidence="14">
    <location>
        <position position="157"/>
    </location>
    <ligand>
        <name>L-threonine</name>
        <dbReference type="ChEBI" id="CHEBI:57926"/>
    </ligand>
</feature>
<dbReference type="STRING" id="679200.HMPREF9333_01370"/>
<keyword evidence="8 13" id="KW-0548">Nucleotidyltransferase</keyword>
<dbReference type="Proteomes" id="UP000003011">
    <property type="component" value="Unassembled WGS sequence"/>
</dbReference>
<dbReference type="InterPro" id="IPR038385">
    <property type="entry name" value="Sua5/YwlC_C"/>
</dbReference>
<evidence type="ECO:0000256" key="9">
    <source>
        <dbReference type="ARBA" id="ARBA00022741"/>
    </source>
</evidence>
<dbReference type="PIRSF" id="PIRSF004930">
    <property type="entry name" value="Tln_factor_SUA5"/>
    <property type="match status" value="1"/>
</dbReference>
<evidence type="ECO:0000256" key="6">
    <source>
        <dbReference type="ARBA" id="ARBA00022679"/>
    </source>
</evidence>
<feature type="binding site" evidence="14">
    <location>
        <position position="167"/>
    </location>
    <ligand>
        <name>ATP</name>
        <dbReference type="ChEBI" id="CHEBI:30616"/>
    </ligand>
</feature>
<proteinExistence type="inferred from homology"/>
<evidence type="ECO:0000313" key="16">
    <source>
        <dbReference type="EMBL" id="EHI55655.1"/>
    </source>
</evidence>
<feature type="binding site" evidence="14">
    <location>
        <position position="197"/>
    </location>
    <ligand>
        <name>L-threonine</name>
        <dbReference type="ChEBI" id="CHEBI:57926"/>
    </ligand>
</feature>
<feature type="binding site" evidence="14">
    <location>
        <position position="78"/>
    </location>
    <ligand>
        <name>ATP</name>
        <dbReference type="ChEBI" id="CHEBI:30616"/>
    </ligand>
</feature>
<accession>G5GII0</accession>
<evidence type="ECO:0000256" key="3">
    <source>
        <dbReference type="ARBA" id="ARBA00012584"/>
    </source>
</evidence>
<dbReference type="Gene3D" id="3.40.50.11030">
    <property type="entry name" value="Threonylcarbamoyl-AMP synthase, C-terminal domain"/>
    <property type="match status" value="1"/>
</dbReference>
<dbReference type="InterPro" id="IPR006070">
    <property type="entry name" value="Sua5-like_dom"/>
</dbReference>
<evidence type="ECO:0000256" key="11">
    <source>
        <dbReference type="ARBA" id="ARBA00029774"/>
    </source>
</evidence>
<dbReference type="GO" id="GO:0005524">
    <property type="term" value="F:ATP binding"/>
    <property type="evidence" value="ECO:0007669"/>
    <property type="project" value="UniProtKB-UniRule"/>
</dbReference>
<gene>
    <name evidence="16" type="ORF">HMPREF9333_01370</name>
</gene>
<dbReference type="PANTHER" id="PTHR17490">
    <property type="entry name" value="SUA5"/>
    <property type="match status" value="1"/>
</dbReference>
<keyword evidence="5 13" id="KW-0963">Cytoplasm</keyword>
<dbReference type="InterPro" id="IPR010923">
    <property type="entry name" value="T(6)A37_SUA5"/>
</dbReference>
<comment type="catalytic activity">
    <reaction evidence="12 13">
        <text>L-threonine + hydrogencarbonate + ATP = L-threonylcarbamoyladenylate + diphosphate + H2O</text>
        <dbReference type="Rhea" id="RHEA:36407"/>
        <dbReference type="ChEBI" id="CHEBI:15377"/>
        <dbReference type="ChEBI" id="CHEBI:17544"/>
        <dbReference type="ChEBI" id="CHEBI:30616"/>
        <dbReference type="ChEBI" id="CHEBI:33019"/>
        <dbReference type="ChEBI" id="CHEBI:57926"/>
        <dbReference type="ChEBI" id="CHEBI:73682"/>
        <dbReference type="EC" id="2.7.7.87"/>
    </reaction>
</comment>
<dbReference type="OrthoDB" id="9814580at2"/>
<dbReference type="GO" id="GO:0005737">
    <property type="term" value="C:cytoplasm"/>
    <property type="evidence" value="ECO:0007669"/>
    <property type="project" value="UniProtKB-SubCell"/>
</dbReference>
<feature type="binding site" evidence="14">
    <location>
        <position position="159"/>
    </location>
    <ligand>
        <name>ATP</name>
        <dbReference type="ChEBI" id="CHEBI:30616"/>
    </ligand>
</feature>
<feature type="binding site" evidence="14">
    <location>
        <position position="133"/>
    </location>
    <ligand>
        <name>ATP</name>
        <dbReference type="ChEBI" id="CHEBI:30616"/>
    </ligand>
</feature>
<dbReference type="Pfam" id="PF03481">
    <property type="entry name" value="Sua5_C"/>
    <property type="match status" value="1"/>
</dbReference>
<dbReference type="GO" id="GO:0000049">
    <property type="term" value="F:tRNA binding"/>
    <property type="evidence" value="ECO:0007669"/>
    <property type="project" value="TreeGrafter"/>
</dbReference>
<feature type="binding site" evidence="14">
    <location>
        <position position="254"/>
    </location>
    <ligand>
        <name>ATP</name>
        <dbReference type="ChEBI" id="CHEBI:30616"/>
    </ligand>
</feature>
<dbReference type="FunFam" id="3.90.870.10:FF:000009">
    <property type="entry name" value="Threonylcarbamoyl-AMP synthase, putative"/>
    <property type="match status" value="1"/>
</dbReference>
<dbReference type="PROSITE" id="PS51163">
    <property type="entry name" value="YRDC"/>
    <property type="match status" value="1"/>
</dbReference>
<dbReference type="RefSeq" id="WP_005540972.1">
    <property type="nucleotide sequence ID" value="NZ_JH378832.1"/>
</dbReference>
<evidence type="ECO:0000256" key="2">
    <source>
        <dbReference type="ARBA" id="ARBA00007663"/>
    </source>
</evidence>
<dbReference type="PANTHER" id="PTHR17490:SF16">
    <property type="entry name" value="THREONYLCARBAMOYL-AMP SYNTHASE"/>
    <property type="match status" value="1"/>
</dbReference>
<dbReference type="InterPro" id="IPR005145">
    <property type="entry name" value="Sua5_C"/>
</dbReference>
<evidence type="ECO:0000313" key="17">
    <source>
        <dbReference type="Proteomes" id="UP000003011"/>
    </source>
</evidence>
<reference evidence="16 17" key="1">
    <citation type="submission" date="2011-08" db="EMBL/GenBank/DDBJ databases">
        <title>The Genome Sequence of Johnsonella ignava ATCC 51276.</title>
        <authorList>
            <consortium name="The Broad Institute Genome Sequencing Platform"/>
            <person name="Earl A."/>
            <person name="Ward D."/>
            <person name="Feldgarden M."/>
            <person name="Gevers D."/>
            <person name="Izard J."/>
            <person name="Blanton J.M."/>
            <person name="Baranova O.V."/>
            <person name="Dewhirst F.E."/>
            <person name="Young S.K."/>
            <person name="Zeng Q."/>
            <person name="Gargeya S."/>
            <person name="Fitzgerald M."/>
            <person name="Haas B."/>
            <person name="Abouelleil A."/>
            <person name="Alvarado L."/>
            <person name="Arachchi H.M."/>
            <person name="Berlin A."/>
            <person name="Brown A."/>
            <person name="Chapman S.B."/>
            <person name="Chen Z."/>
            <person name="Dunbar C."/>
            <person name="Freedman E."/>
            <person name="Gearin G."/>
            <person name="Gellesch M."/>
            <person name="Goldberg J."/>
            <person name="Griggs A."/>
            <person name="Gujja S."/>
            <person name="Heiman D."/>
            <person name="Howarth C."/>
            <person name="Larson L."/>
            <person name="Lui A."/>
            <person name="MacDonald P.J.P."/>
            <person name="Montmayeur A."/>
            <person name="Murphy C."/>
            <person name="Neiman D."/>
            <person name="Pearson M."/>
            <person name="Priest M."/>
            <person name="Roberts A."/>
            <person name="Saif S."/>
            <person name="Shea T."/>
            <person name="Shenoy N."/>
            <person name="Sisk P."/>
            <person name="Stolte C."/>
            <person name="Sykes S."/>
            <person name="Wortman J."/>
            <person name="Nusbaum C."/>
            <person name="Birren B."/>
        </authorList>
    </citation>
    <scope>NUCLEOTIDE SEQUENCE [LARGE SCALE GENOMIC DNA]</scope>
    <source>
        <strain evidence="16 17">ATCC 51276</strain>
    </source>
</reference>
<evidence type="ECO:0000256" key="4">
    <source>
        <dbReference type="ARBA" id="ARBA00015492"/>
    </source>
</evidence>
<dbReference type="NCBIfam" id="TIGR00057">
    <property type="entry name" value="L-threonylcarbamoyladenylate synthase"/>
    <property type="match status" value="1"/>
</dbReference>
<evidence type="ECO:0000256" key="1">
    <source>
        <dbReference type="ARBA" id="ARBA00004496"/>
    </source>
</evidence>
<dbReference type="AlphaFoldDB" id="G5GII0"/>
<feature type="binding site" evidence="14">
    <location>
        <position position="83"/>
    </location>
    <ligand>
        <name>L-threonine</name>
        <dbReference type="ChEBI" id="CHEBI:57926"/>
    </ligand>
</feature>
<sequence>MEDKLNIYGSQADLLSTQLIKIDRKNPDFSVLKIPAAIISKGGLAAFPTETVYGLGGDALNPESAKKIYTAKSRPCDNPLIVHIADISQLKLLAEDIPERAYLLAEKFWPGPMTLILKKSSIVPYETSGGLDTVAVRLPADDIARQLIRLSKTAIAAPSANTSGKPSPTLASHVVEDLGGRIDVIIDAGPAEIGLESTIIDVSTSETVILRPGALSLYDIKKIIPDAYRAVYDKKLFKDKKLKPKAPGMKYRHYAPCADILIVKGNCRAVAEKISGLVKDDITKRRRAGIITLEENLQLYDQIRHSACIIVVGSKKDKKSTAHNLFKVLRQFDKAGVDIIYSEAFERDGIGEAVMNRLLKAASYKVIDV</sequence>
<keyword evidence="9 13" id="KW-0547">Nucleotide-binding</keyword>
<dbReference type="EMBL" id="ACZL01000021">
    <property type="protein sequence ID" value="EHI55655.1"/>
    <property type="molecule type" value="Genomic_DNA"/>
</dbReference>
<evidence type="ECO:0000256" key="12">
    <source>
        <dbReference type="ARBA" id="ARBA00048366"/>
    </source>
</evidence>
<comment type="subcellular location">
    <subcellularLocation>
        <location evidence="1 13">Cytoplasm</location>
    </subcellularLocation>
</comment>
<evidence type="ECO:0000256" key="10">
    <source>
        <dbReference type="ARBA" id="ARBA00022840"/>
    </source>
</evidence>
<evidence type="ECO:0000256" key="8">
    <source>
        <dbReference type="ARBA" id="ARBA00022695"/>
    </source>
</evidence>
<comment type="caution">
    <text evidence="16">The sequence shown here is derived from an EMBL/GenBank/DDBJ whole genome shotgun (WGS) entry which is preliminary data.</text>
</comment>
<dbReference type="PATRIC" id="fig|679200.3.peg.1455"/>